<accession>A0A7X0X572</accession>
<sequence>MENLKFSSDLVEWTFNNEKIRVPSEHVIIASIDDLNNYVVIETGEQFITNRIYFYSFSGEQLLFCDKQNGLINWNVDRKQHNVEISNILNIGFFLKKKVIIVMYLANEKEAIIFDLEGNFLCEVEKVSNYEMMYFQEYSDYISIVMEGNSDTEDKYKRSSKNFKLDVLTGELEETGLSY</sequence>
<dbReference type="AlphaFoldDB" id="A0A7X0X572"/>
<reference evidence="1 2" key="1">
    <citation type="submission" date="2020-03" db="EMBL/GenBank/DDBJ databases">
        <title>Soil Listeria distribution.</title>
        <authorList>
            <person name="Liao J."/>
            <person name="Wiedmann M."/>
        </authorList>
    </citation>
    <scope>NUCLEOTIDE SEQUENCE [LARGE SCALE GENOMIC DNA]</scope>
    <source>
        <strain evidence="1 2">FSL L7-1560</strain>
    </source>
</reference>
<evidence type="ECO:0000313" key="1">
    <source>
        <dbReference type="EMBL" id="MBC1487406.1"/>
    </source>
</evidence>
<dbReference type="EMBL" id="JAARRG010000020">
    <property type="protein sequence ID" value="MBC1487406.1"/>
    <property type="molecule type" value="Genomic_DNA"/>
</dbReference>
<dbReference type="Proteomes" id="UP000523362">
    <property type="component" value="Unassembled WGS sequence"/>
</dbReference>
<protein>
    <submittedName>
        <fullName evidence="1">Uncharacterized protein</fullName>
    </submittedName>
</protein>
<dbReference type="RefSeq" id="WP_185384218.1">
    <property type="nucleotide sequence ID" value="NZ_CP124262.1"/>
</dbReference>
<proteinExistence type="predicted"/>
<evidence type="ECO:0000313" key="2">
    <source>
        <dbReference type="Proteomes" id="UP000523362"/>
    </source>
</evidence>
<organism evidence="1 2">
    <name type="scientific">Listeria seeligeri</name>
    <dbReference type="NCBI Taxonomy" id="1640"/>
    <lineage>
        <taxon>Bacteria</taxon>
        <taxon>Bacillati</taxon>
        <taxon>Bacillota</taxon>
        <taxon>Bacilli</taxon>
        <taxon>Bacillales</taxon>
        <taxon>Listeriaceae</taxon>
        <taxon>Listeria</taxon>
    </lineage>
</organism>
<name>A0A7X0X572_LISSE</name>
<gene>
    <name evidence="1" type="ORF">HB897_14325</name>
</gene>
<comment type="caution">
    <text evidence="1">The sequence shown here is derived from an EMBL/GenBank/DDBJ whole genome shotgun (WGS) entry which is preliminary data.</text>
</comment>